<dbReference type="SUPFAM" id="SSF47095">
    <property type="entry name" value="HMG-box"/>
    <property type="match status" value="1"/>
</dbReference>
<feature type="compositionally biased region" description="Basic residues" evidence="1">
    <location>
        <begin position="179"/>
        <end position="188"/>
    </location>
</feature>
<feature type="domain" description="SprT-like" evidence="2">
    <location>
        <begin position="347"/>
        <end position="516"/>
    </location>
</feature>
<evidence type="ECO:0000259" key="2">
    <source>
        <dbReference type="SMART" id="SM00731"/>
    </source>
</evidence>
<dbReference type="PANTHER" id="PTHR23099">
    <property type="entry name" value="TRANSCRIPTIONAL REGULATOR"/>
    <property type="match status" value="1"/>
</dbReference>
<dbReference type="GO" id="GO:0005634">
    <property type="term" value="C:nucleus"/>
    <property type="evidence" value="ECO:0007669"/>
    <property type="project" value="TreeGrafter"/>
</dbReference>
<dbReference type="Pfam" id="PF17283">
    <property type="entry name" value="Zn_ribbon_SprT"/>
    <property type="match status" value="1"/>
</dbReference>
<dbReference type="InterPro" id="IPR006640">
    <property type="entry name" value="SprT-like_domain"/>
</dbReference>
<protein>
    <submittedName>
        <fullName evidence="3">Sprt family metallopeptidase</fullName>
    </submittedName>
</protein>
<accession>A0AA38RVC3</accession>
<organism evidence="3 4">
    <name type="scientific">Coniochaeta hoffmannii</name>
    <dbReference type="NCBI Taxonomy" id="91930"/>
    <lineage>
        <taxon>Eukaryota</taxon>
        <taxon>Fungi</taxon>
        <taxon>Dikarya</taxon>
        <taxon>Ascomycota</taxon>
        <taxon>Pezizomycotina</taxon>
        <taxon>Sordariomycetes</taxon>
        <taxon>Sordariomycetidae</taxon>
        <taxon>Coniochaetales</taxon>
        <taxon>Coniochaetaceae</taxon>
        <taxon>Coniochaeta</taxon>
    </lineage>
</organism>
<dbReference type="SMART" id="SM00731">
    <property type="entry name" value="SprT"/>
    <property type="match status" value="1"/>
</dbReference>
<sequence>MPNLLEDPSVSDLDEFPDLDTLVHRARRSKTTTAAQRSTKAPSVRRRRLASVADNVLLKPWTREGASGLHVDIPPSTGETTNPTPRPKVQLRARKQISRADVAATHNGNQDGRETSIDSGFDEEVSADDSSEFRDTVSVASDDSDIWDNGPRLGYRRKVKHPSTDIPPPGRKAAAPRKTASRSKWKRRATAENPGKTPFPDKASSRISRSVTPETDLVGAIDRLRIDDLQPQTASRAIDSRGRRPSTPPPSSPAKPVAGLTSPKKLFKIPATPHHPSTDLFWSREFVDDWNDEHSPKHRLFPDTTKSPSKQIASPQKKGASSKTATDRDARKAFERAKHEIAMSFLEELDKAITQGRLSELAETTGGIKINWTNKLNTTAGRANWKRETVRTRDPDGTELSVKHRHHASIELAEKVIDDEHRLMNVIAHEFCHLANFMVTGISNNPHGKEFKSWAAKCSRAFGDRGIEVTTKHSYDIDFKYVWECTSCALEYKRHSRSINPDRHRCGSCKSQLRQTRPVPRAGTGKPSEYQMFMKEQMRLLKEADPTSPQKEIMKRVAGRWSSLQASSKTREGQVKQGTSTDEVAIAIEDLDLDGVEGGRALDR</sequence>
<feature type="compositionally biased region" description="Acidic residues" evidence="1">
    <location>
        <begin position="120"/>
        <end position="130"/>
    </location>
</feature>
<dbReference type="GO" id="GO:0006950">
    <property type="term" value="P:response to stress"/>
    <property type="evidence" value="ECO:0007669"/>
    <property type="project" value="UniProtKB-ARBA"/>
</dbReference>
<feature type="region of interest" description="Disordered" evidence="1">
    <location>
        <begin position="24"/>
        <end position="47"/>
    </location>
</feature>
<evidence type="ECO:0000256" key="1">
    <source>
        <dbReference type="SAM" id="MobiDB-lite"/>
    </source>
</evidence>
<dbReference type="AlphaFoldDB" id="A0AA38RVC3"/>
<name>A0AA38RVC3_9PEZI</name>
<evidence type="ECO:0000313" key="4">
    <source>
        <dbReference type="Proteomes" id="UP001174691"/>
    </source>
</evidence>
<dbReference type="CDD" id="cd00084">
    <property type="entry name" value="HMG-box_SF"/>
    <property type="match status" value="1"/>
</dbReference>
<keyword evidence="4" id="KW-1185">Reference proteome</keyword>
<reference evidence="3" key="1">
    <citation type="submission" date="2022-07" db="EMBL/GenBank/DDBJ databases">
        <title>Fungi with potential for degradation of polypropylene.</title>
        <authorList>
            <person name="Gostincar C."/>
        </authorList>
    </citation>
    <scope>NUCLEOTIDE SEQUENCE</scope>
    <source>
        <strain evidence="3">EXF-13287</strain>
    </source>
</reference>
<gene>
    <name evidence="3" type="ORF">NKR19_g5804</name>
</gene>
<feature type="compositionally biased region" description="Polar residues" evidence="1">
    <location>
        <begin position="31"/>
        <end position="41"/>
    </location>
</feature>
<dbReference type="Gene3D" id="1.10.30.10">
    <property type="entry name" value="High mobility group box domain"/>
    <property type="match status" value="1"/>
</dbReference>
<comment type="caution">
    <text evidence="3">The sequence shown here is derived from an EMBL/GenBank/DDBJ whole genome shotgun (WGS) entry which is preliminary data.</text>
</comment>
<dbReference type="Proteomes" id="UP001174691">
    <property type="component" value="Unassembled WGS sequence"/>
</dbReference>
<feature type="region of interest" description="Disordered" evidence="1">
    <location>
        <begin position="61"/>
        <end position="260"/>
    </location>
</feature>
<evidence type="ECO:0000313" key="3">
    <source>
        <dbReference type="EMBL" id="KAJ9149153.1"/>
    </source>
</evidence>
<dbReference type="Pfam" id="PF10263">
    <property type="entry name" value="SprT-like"/>
    <property type="match status" value="1"/>
</dbReference>
<proteinExistence type="predicted"/>
<dbReference type="EMBL" id="JANBVN010000082">
    <property type="protein sequence ID" value="KAJ9149153.1"/>
    <property type="molecule type" value="Genomic_DNA"/>
</dbReference>
<dbReference type="PANTHER" id="PTHR23099:SF0">
    <property type="entry name" value="GERM CELL NUCLEAR ACIDIC PROTEIN"/>
    <property type="match status" value="1"/>
</dbReference>
<feature type="region of interest" description="Disordered" evidence="1">
    <location>
        <begin position="297"/>
        <end position="330"/>
    </location>
</feature>
<dbReference type="InterPro" id="IPR036910">
    <property type="entry name" value="HMG_box_dom_sf"/>
</dbReference>
<dbReference type="InterPro" id="IPR035240">
    <property type="entry name" value="SprT_Zn_ribbon"/>
</dbReference>
<feature type="compositionally biased region" description="Polar residues" evidence="1">
    <location>
        <begin position="304"/>
        <end position="324"/>
    </location>
</feature>